<keyword evidence="3" id="KW-1185">Reference proteome</keyword>
<evidence type="ECO:0000256" key="1">
    <source>
        <dbReference type="SAM" id="Phobius"/>
    </source>
</evidence>
<evidence type="ECO:0000313" key="3">
    <source>
        <dbReference type="Proteomes" id="UP001332931"/>
    </source>
</evidence>
<comment type="caution">
    <text evidence="2">The sequence shown here is derived from an EMBL/GenBank/DDBJ whole genome shotgun (WGS) entry which is preliminary data.</text>
</comment>
<dbReference type="RefSeq" id="WP_330958187.1">
    <property type="nucleotide sequence ID" value="NZ_JAZGJQ010000004.1"/>
</dbReference>
<keyword evidence="1" id="KW-0472">Membrane</keyword>
<protein>
    <recommendedName>
        <fullName evidence="4">Tetratricopeptide repeat protein</fullName>
    </recommendedName>
</protein>
<reference evidence="2 3" key="1">
    <citation type="submission" date="2024-01" db="EMBL/GenBank/DDBJ databases">
        <title>Description of Olsenella sp. nov., isolated from pig feces.</title>
        <authorList>
            <person name="Chang Y.-H."/>
        </authorList>
    </citation>
    <scope>NUCLEOTIDE SEQUENCE [LARGE SCALE GENOMIC DNA]</scope>
    <source>
        <strain evidence="2 3">YH-ols2223</strain>
    </source>
</reference>
<sequence length="311" mass="32294">MECAERQDEAVEGAPARAREFAPSPYRDLAPDQVASDHRSKLRHIRNRTVGGIGAMLAITALAVVWGGASVAPVAVASFLLASGAALASERGAVSRQWSALTQVASADCDPAKLLRILDALGEKDRGAADDLLVWYGTCLALTGDAPAALDVARSLDSGTGARAAARTRRTRAATVARELNAASIRLTAAARSGDREGLASALAKAREVDGRLRPTDPLRVAAAALEAEGELELALADGDPAACEVPLRELASCAGTRLRHVCYVFDRARVREASGDAAAASADFSYVVEQGGTLALREEARAATERLSAG</sequence>
<feature type="transmembrane region" description="Helical" evidence="1">
    <location>
        <begin position="49"/>
        <end position="66"/>
    </location>
</feature>
<dbReference type="EMBL" id="JAZGJQ010000004">
    <property type="protein sequence ID" value="MEE6147421.1"/>
    <property type="molecule type" value="Genomic_DNA"/>
</dbReference>
<dbReference type="Proteomes" id="UP001332931">
    <property type="component" value="Unassembled WGS sequence"/>
</dbReference>
<proteinExistence type="predicted"/>
<keyword evidence="1" id="KW-0812">Transmembrane</keyword>
<organism evidence="2 3">
    <name type="scientific">Olsenella absiana</name>
    <dbReference type="NCBI Taxonomy" id="3115222"/>
    <lineage>
        <taxon>Bacteria</taxon>
        <taxon>Bacillati</taxon>
        <taxon>Actinomycetota</taxon>
        <taxon>Coriobacteriia</taxon>
        <taxon>Coriobacteriales</taxon>
        <taxon>Atopobiaceae</taxon>
        <taxon>Olsenella</taxon>
    </lineage>
</organism>
<gene>
    <name evidence="2" type="ORF">VXJ25_05370</name>
</gene>
<evidence type="ECO:0000313" key="2">
    <source>
        <dbReference type="EMBL" id="MEE6147421.1"/>
    </source>
</evidence>
<keyword evidence="1" id="KW-1133">Transmembrane helix</keyword>
<evidence type="ECO:0008006" key="4">
    <source>
        <dbReference type="Google" id="ProtNLM"/>
    </source>
</evidence>
<accession>A0ABU7RA05</accession>
<name>A0ABU7RA05_9ACTN</name>